<gene>
    <name evidence="2" type="ORF">OU682_05905</name>
</gene>
<reference evidence="2" key="1">
    <citation type="submission" date="2022-12" db="EMBL/GenBank/DDBJ databases">
        <title>Paracoccus sp. EF6 isolated from a lake water.</title>
        <authorList>
            <person name="Liu H."/>
        </authorList>
    </citation>
    <scope>NUCLEOTIDE SEQUENCE</scope>
    <source>
        <strain evidence="2">EF6</strain>
    </source>
</reference>
<accession>A0ABT4J466</accession>
<evidence type="ECO:0000313" key="2">
    <source>
        <dbReference type="EMBL" id="MCZ0961148.1"/>
    </source>
</evidence>
<name>A0ABT4J466_9RHOB</name>
<dbReference type="RefSeq" id="WP_268941149.1">
    <property type="nucleotide sequence ID" value="NZ_JAPTYD010000005.1"/>
</dbReference>
<proteinExistence type="predicted"/>
<keyword evidence="1" id="KW-0732">Signal</keyword>
<protein>
    <recommendedName>
        <fullName evidence="4">DUF2059 domain-containing protein</fullName>
    </recommendedName>
</protein>
<sequence>MLRFLCLNLLLALAGPAVAQPGAPLAQHQQAADAVWDVMQLESLTPILQAEALAEGEEMAATMFPRGGTGRWLDQVRAIHDPARVRALFLAGMAGAMPGADPAEVRGGLDFYRGSFGQRMLALESSAREAMLDSDVEAAARDAYARAEGQGEKRAAQIARLVEAADLIEPNVAGGLNASIAFSRGFEAGGGFPMPMGDDQIIRDAWAQEPQIRSDTRDWIGAYLFLAYSSLTDAELETYIAYAGSAEGQALSRLMFAGFDAVFTQTSHDMGLAAAAEIRGRQL</sequence>
<dbReference type="Proteomes" id="UP001149822">
    <property type="component" value="Unassembled WGS sequence"/>
</dbReference>
<keyword evidence="3" id="KW-1185">Reference proteome</keyword>
<dbReference type="EMBL" id="JAPTYD010000005">
    <property type="protein sequence ID" value="MCZ0961148.1"/>
    <property type="molecule type" value="Genomic_DNA"/>
</dbReference>
<feature type="signal peptide" evidence="1">
    <location>
        <begin position="1"/>
        <end position="19"/>
    </location>
</feature>
<comment type="caution">
    <text evidence="2">The sequence shown here is derived from an EMBL/GenBank/DDBJ whole genome shotgun (WGS) entry which is preliminary data.</text>
</comment>
<feature type="chain" id="PRO_5046821996" description="DUF2059 domain-containing protein" evidence="1">
    <location>
        <begin position="20"/>
        <end position="283"/>
    </location>
</feature>
<evidence type="ECO:0008006" key="4">
    <source>
        <dbReference type="Google" id="ProtNLM"/>
    </source>
</evidence>
<organism evidence="2 3">
    <name type="scientific">Paracoccus benzoatiresistens</name>
    <dbReference type="NCBI Taxonomy" id="2997341"/>
    <lineage>
        <taxon>Bacteria</taxon>
        <taxon>Pseudomonadati</taxon>
        <taxon>Pseudomonadota</taxon>
        <taxon>Alphaproteobacteria</taxon>
        <taxon>Rhodobacterales</taxon>
        <taxon>Paracoccaceae</taxon>
        <taxon>Paracoccus</taxon>
    </lineage>
</organism>
<evidence type="ECO:0000313" key="3">
    <source>
        <dbReference type="Proteomes" id="UP001149822"/>
    </source>
</evidence>
<evidence type="ECO:0000256" key="1">
    <source>
        <dbReference type="SAM" id="SignalP"/>
    </source>
</evidence>